<dbReference type="InterPro" id="IPR002939">
    <property type="entry name" value="DnaJ_C"/>
</dbReference>
<dbReference type="Pfam" id="PF01556">
    <property type="entry name" value="DnaJ_C"/>
    <property type="match status" value="1"/>
</dbReference>
<name>A0A316TUB7_9BACT</name>
<evidence type="ECO:0000313" key="4">
    <source>
        <dbReference type="EMBL" id="PWN08143.1"/>
    </source>
</evidence>
<dbReference type="InterPro" id="IPR018253">
    <property type="entry name" value="DnaJ_domain_CS"/>
</dbReference>
<dbReference type="OrthoDB" id="9779889at2"/>
<reference evidence="4 5" key="1">
    <citation type="submission" date="2018-05" db="EMBL/GenBank/DDBJ databases">
        <title>Rhodohalobacter halophilus gen. nov., sp. nov., a moderately halophilic member of the family Balneolaceae.</title>
        <authorList>
            <person name="Liu Z.-W."/>
        </authorList>
    </citation>
    <scope>NUCLEOTIDE SEQUENCE [LARGE SCALE GENOMIC DNA]</scope>
    <source>
        <strain evidence="4 5">8A47</strain>
    </source>
</reference>
<dbReference type="CDD" id="cd06257">
    <property type="entry name" value="DnaJ"/>
    <property type="match status" value="1"/>
</dbReference>
<dbReference type="FunFam" id="2.60.260.20:FF:000013">
    <property type="entry name" value="DnaJ subfamily B member 11"/>
    <property type="match status" value="1"/>
</dbReference>
<evidence type="ECO:0000256" key="2">
    <source>
        <dbReference type="SAM" id="MobiDB-lite"/>
    </source>
</evidence>
<proteinExistence type="predicted"/>
<organism evidence="4 5">
    <name type="scientific">Rhodohalobacter mucosus</name>
    <dbReference type="NCBI Taxonomy" id="2079485"/>
    <lineage>
        <taxon>Bacteria</taxon>
        <taxon>Pseudomonadati</taxon>
        <taxon>Balneolota</taxon>
        <taxon>Balneolia</taxon>
        <taxon>Balneolales</taxon>
        <taxon>Balneolaceae</taxon>
        <taxon>Rhodohalobacter</taxon>
    </lineage>
</organism>
<evidence type="ECO:0000259" key="3">
    <source>
        <dbReference type="PROSITE" id="PS50076"/>
    </source>
</evidence>
<sequence>MDYKDYYKVLGVSRDASQEEIKKKYRKMAAKFHPDKNPGNERAEAKFKEIGEAYEVLKDPEKRKLYDKVGSDWKRYQQAGADPDDFNWSQYAGRGQGQRVNVNFDDIFGDTRQGGGSPFSSFFETLFGGGQYGNGGTYRTGGQRTRSRAPRKAPDTEAAITVELADLFHGVEKYLRINGDKVKVRIPAGIEDGKRLKLKGRGRTASGMPKGDLYLKINVNIPPGYERRGKDVYQTVPVDLYTALLGGETTIQTLDGKVKLAIPPESSNGKTFRLPERGLPEMSKNGKRGNYFIVMEVSLPKNLTMKEKQLFKELAELRKK</sequence>
<dbReference type="RefSeq" id="WP_109643761.1">
    <property type="nucleotide sequence ID" value="NZ_QGGB01000001.1"/>
</dbReference>
<gene>
    <name evidence="4" type="ORF">DDZ15_00470</name>
</gene>
<dbReference type="InterPro" id="IPR008971">
    <property type="entry name" value="HSP40/DnaJ_pept-bd"/>
</dbReference>
<dbReference type="Gene3D" id="2.60.260.20">
    <property type="entry name" value="Urease metallochaperone UreE, N-terminal domain"/>
    <property type="match status" value="2"/>
</dbReference>
<dbReference type="SUPFAM" id="SSF49493">
    <property type="entry name" value="HSP40/DnaJ peptide-binding domain"/>
    <property type="match status" value="2"/>
</dbReference>
<dbReference type="PANTHER" id="PTHR43096">
    <property type="entry name" value="DNAJ HOMOLOG 1, MITOCHONDRIAL-RELATED"/>
    <property type="match status" value="1"/>
</dbReference>
<keyword evidence="1" id="KW-0143">Chaperone</keyword>
<dbReference type="PROSITE" id="PS50076">
    <property type="entry name" value="DNAJ_2"/>
    <property type="match status" value="1"/>
</dbReference>
<dbReference type="PRINTS" id="PR00625">
    <property type="entry name" value="JDOMAIN"/>
</dbReference>
<dbReference type="AlphaFoldDB" id="A0A316TUB7"/>
<feature type="region of interest" description="Disordered" evidence="2">
    <location>
        <begin position="134"/>
        <end position="154"/>
    </location>
</feature>
<dbReference type="InterPro" id="IPR036869">
    <property type="entry name" value="J_dom_sf"/>
</dbReference>
<feature type="domain" description="J" evidence="3">
    <location>
        <begin position="5"/>
        <end position="70"/>
    </location>
</feature>
<dbReference type="SMART" id="SM00271">
    <property type="entry name" value="DnaJ"/>
    <property type="match status" value="1"/>
</dbReference>
<dbReference type="Proteomes" id="UP000245533">
    <property type="component" value="Unassembled WGS sequence"/>
</dbReference>
<dbReference type="GO" id="GO:0051082">
    <property type="term" value="F:unfolded protein binding"/>
    <property type="evidence" value="ECO:0007669"/>
    <property type="project" value="InterPro"/>
</dbReference>
<dbReference type="CDD" id="cd10747">
    <property type="entry name" value="DnaJ_C"/>
    <property type="match status" value="1"/>
</dbReference>
<keyword evidence="5" id="KW-1185">Reference proteome</keyword>
<dbReference type="EMBL" id="QGGB01000001">
    <property type="protein sequence ID" value="PWN08143.1"/>
    <property type="molecule type" value="Genomic_DNA"/>
</dbReference>
<evidence type="ECO:0000313" key="5">
    <source>
        <dbReference type="Proteomes" id="UP000245533"/>
    </source>
</evidence>
<evidence type="ECO:0000256" key="1">
    <source>
        <dbReference type="ARBA" id="ARBA00023186"/>
    </source>
</evidence>
<protein>
    <submittedName>
        <fullName evidence="4">Molecular chaperone DnaJ</fullName>
    </submittedName>
</protein>
<dbReference type="Gene3D" id="1.10.287.110">
    <property type="entry name" value="DnaJ domain"/>
    <property type="match status" value="1"/>
</dbReference>
<dbReference type="GO" id="GO:0042026">
    <property type="term" value="P:protein refolding"/>
    <property type="evidence" value="ECO:0007669"/>
    <property type="project" value="TreeGrafter"/>
</dbReference>
<comment type="caution">
    <text evidence="4">The sequence shown here is derived from an EMBL/GenBank/DDBJ whole genome shotgun (WGS) entry which is preliminary data.</text>
</comment>
<accession>A0A316TUB7</accession>
<dbReference type="PROSITE" id="PS00636">
    <property type="entry name" value="DNAJ_1"/>
    <property type="match status" value="1"/>
</dbReference>
<dbReference type="InterPro" id="IPR001623">
    <property type="entry name" value="DnaJ_domain"/>
</dbReference>
<dbReference type="SUPFAM" id="SSF46565">
    <property type="entry name" value="Chaperone J-domain"/>
    <property type="match status" value="1"/>
</dbReference>
<dbReference type="PANTHER" id="PTHR43096:SF52">
    <property type="entry name" value="DNAJ HOMOLOG 1, MITOCHONDRIAL-RELATED"/>
    <property type="match status" value="1"/>
</dbReference>
<dbReference type="GO" id="GO:0005737">
    <property type="term" value="C:cytoplasm"/>
    <property type="evidence" value="ECO:0007669"/>
    <property type="project" value="TreeGrafter"/>
</dbReference>
<dbReference type="Pfam" id="PF00226">
    <property type="entry name" value="DnaJ"/>
    <property type="match status" value="1"/>
</dbReference>